<proteinExistence type="predicted"/>
<evidence type="ECO:0000313" key="2">
    <source>
        <dbReference type="Proteomes" id="UP000601736"/>
    </source>
</evidence>
<accession>A0A8H8Z287</accession>
<dbReference type="Proteomes" id="UP000601736">
    <property type="component" value="Unassembled WGS sequence"/>
</dbReference>
<reference evidence="1" key="1">
    <citation type="submission" date="2021-02" db="EMBL/GenBank/DDBJ databases">
        <authorList>
            <person name="Han P."/>
        </authorList>
    </citation>
    <scope>NUCLEOTIDE SEQUENCE</scope>
    <source>
        <strain evidence="1">Nitrosomonas nitrosa 18-3D</strain>
    </source>
</reference>
<protein>
    <submittedName>
        <fullName evidence="1">Uncharacterized protein</fullName>
    </submittedName>
</protein>
<gene>
    <name evidence="1" type="ORF">NMYAN_40141</name>
</gene>
<dbReference type="EMBL" id="CAJNAP010000034">
    <property type="protein sequence ID" value="CAE6512590.1"/>
    <property type="molecule type" value="Genomic_DNA"/>
</dbReference>
<name>A0A8H8Z287_9PROT</name>
<dbReference type="AlphaFoldDB" id="A0A8H8Z287"/>
<sequence>MIAASKGIITAEIFPLLNQAVHAVAQQTRIDWLESVEHT</sequence>
<comment type="caution">
    <text evidence="1">The sequence shown here is derived from an EMBL/GenBank/DDBJ whole genome shotgun (WGS) entry which is preliminary data.</text>
</comment>
<evidence type="ECO:0000313" key="1">
    <source>
        <dbReference type="EMBL" id="CAE6512590.1"/>
    </source>
</evidence>
<organism evidence="1 2">
    <name type="scientific">Nitrosomonas nitrosa</name>
    <dbReference type="NCBI Taxonomy" id="52442"/>
    <lineage>
        <taxon>Bacteria</taxon>
        <taxon>Pseudomonadati</taxon>
        <taxon>Pseudomonadota</taxon>
        <taxon>Betaproteobacteria</taxon>
        <taxon>Nitrosomonadales</taxon>
        <taxon>Nitrosomonadaceae</taxon>
        <taxon>Nitrosomonas</taxon>
    </lineage>
</organism>